<protein>
    <recommendedName>
        <fullName evidence="3">Autotransporter outer membrane beta-barrel domain-containing protein</fullName>
    </recommendedName>
</protein>
<reference evidence="1 2" key="1">
    <citation type="journal article" date="2019" name="mSystems">
        <title>Life at home and on the roam: Genomic adaptions reflect the dual lifestyle of an intracellular, facultative symbiont.</title>
        <authorList>
            <person name="Burgsdorf I."/>
        </authorList>
    </citation>
    <scope>NUCLEOTIDE SEQUENCE [LARGE SCALE GENOMIC DNA]</scope>
    <source>
        <strain evidence="1">277cV</strain>
    </source>
</reference>
<comment type="caution">
    <text evidence="1">The sequence shown here is derived from an EMBL/GenBank/DDBJ whole genome shotgun (WGS) entry which is preliminary data.</text>
</comment>
<evidence type="ECO:0000313" key="1">
    <source>
        <dbReference type="EMBL" id="TGG92659.1"/>
    </source>
</evidence>
<accession>A0A524RNM0</accession>
<evidence type="ECO:0008006" key="3">
    <source>
        <dbReference type="Google" id="ProtNLM"/>
    </source>
</evidence>
<sequence>MLKLKGESSLAQVEMEGNDRIEPLTSDVQRLRLSVEGSHERSLSRGARLTPSLELGMRHDAGDGISGIGVELGGALRYVYPTTGLTLEGHSRVLVAHEADLKDWGIGGLIRIDPGTYKKGLSVSVAPEYGNTSSSVSQLWDQDVLAWGENDQAANDSWPQGRLDAELGYGLPALGGDGLLTPYVGLSLSSEDKQNYRLGGRLDIADSLSLNLEGQRLESATAPPDHGVTLKMQVRW</sequence>
<dbReference type="Proteomes" id="UP000317990">
    <property type="component" value="Unassembled WGS sequence"/>
</dbReference>
<proteinExistence type="predicted"/>
<organism evidence="1 2">
    <name type="scientific">Aphanocapsa feldmannii 277cV</name>
    <dbReference type="NCBI Taxonomy" id="2507553"/>
    <lineage>
        <taxon>Bacteria</taxon>
        <taxon>Bacillati</taxon>
        <taxon>Cyanobacteriota</taxon>
        <taxon>Cyanophyceae</taxon>
        <taxon>Oscillatoriophycideae</taxon>
        <taxon>Chroococcales</taxon>
        <taxon>Microcystaceae</taxon>
        <taxon>Aphanocapsa</taxon>
    </lineage>
</organism>
<dbReference type="AlphaFoldDB" id="A0A524RNM0"/>
<name>A0A524RNM0_9CHRO</name>
<evidence type="ECO:0000313" key="2">
    <source>
        <dbReference type="Proteomes" id="UP000317990"/>
    </source>
</evidence>
<gene>
    <name evidence="1" type="ORF">ERJ67_05490</name>
</gene>
<dbReference type="EMBL" id="SRMO01000059">
    <property type="protein sequence ID" value="TGG92659.1"/>
    <property type="molecule type" value="Genomic_DNA"/>
</dbReference>